<dbReference type="InterPro" id="IPR025202">
    <property type="entry name" value="PLD-like_dom"/>
</dbReference>
<accession>A0A917CZB1</accession>
<comment type="caution">
    <text evidence="2">The sequence shown here is derived from an EMBL/GenBank/DDBJ whole genome shotgun (WGS) entry which is preliminary data.</text>
</comment>
<evidence type="ECO:0000259" key="1">
    <source>
        <dbReference type="PROSITE" id="PS50035"/>
    </source>
</evidence>
<evidence type="ECO:0000313" key="3">
    <source>
        <dbReference type="Proteomes" id="UP000605253"/>
    </source>
</evidence>
<proteinExistence type="predicted"/>
<gene>
    <name evidence="2" type="ORF">GCM10011365_23510</name>
</gene>
<organism evidence="2 3">
    <name type="scientific">Marinicella pacifica</name>
    <dbReference type="NCBI Taxonomy" id="1171543"/>
    <lineage>
        <taxon>Bacteria</taxon>
        <taxon>Pseudomonadati</taxon>
        <taxon>Pseudomonadota</taxon>
        <taxon>Gammaproteobacteria</taxon>
        <taxon>Lysobacterales</taxon>
        <taxon>Marinicellaceae</taxon>
        <taxon>Marinicella</taxon>
    </lineage>
</organism>
<dbReference type="GO" id="GO:0030572">
    <property type="term" value="F:phosphatidyltransferase activity"/>
    <property type="evidence" value="ECO:0007669"/>
    <property type="project" value="UniProtKB-ARBA"/>
</dbReference>
<dbReference type="Pfam" id="PF13091">
    <property type="entry name" value="PLDc_2"/>
    <property type="match status" value="2"/>
</dbReference>
<feature type="domain" description="PLD phosphodiesterase" evidence="1">
    <location>
        <begin position="424"/>
        <end position="451"/>
    </location>
</feature>
<dbReference type="CDD" id="cd09113">
    <property type="entry name" value="PLDc_ymdC_like_2"/>
    <property type="match status" value="1"/>
</dbReference>
<dbReference type="Proteomes" id="UP000605253">
    <property type="component" value="Unassembled WGS sequence"/>
</dbReference>
<dbReference type="Gene3D" id="3.30.870.10">
    <property type="entry name" value="Endonuclease Chain A"/>
    <property type="match status" value="2"/>
</dbReference>
<dbReference type="AlphaFoldDB" id="A0A917CZB1"/>
<dbReference type="InterPro" id="IPR001736">
    <property type="entry name" value="PLipase_D/transphosphatidylase"/>
</dbReference>
<dbReference type="PROSITE" id="PS51257">
    <property type="entry name" value="PROKAR_LIPOPROTEIN"/>
    <property type="match status" value="1"/>
</dbReference>
<reference evidence="2" key="1">
    <citation type="journal article" date="2014" name="Int. J. Syst. Evol. Microbiol.">
        <title>Complete genome sequence of Corynebacterium casei LMG S-19264T (=DSM 44701T), isolated from a smear-ripened cheese.</title>
        <authorList>
            <consortium name="US DOE Joint Genome Institute (JGI-PGF)"/>
            <person name="Walter F."/>
            <person name="Albersmeier A."/>
            <person name="Kalinowski J."/>
            <person name="Ruckert C."/>
        </authorList>
    </citation>
    <scope>NUCLEOTIDE SEQUENCE</scope>
    <source>
        <strain evidence="2">CGMCC 1.12181</strain>
    </source>
</reference>
<dbReference type="SUPFAM" id="SSF56024">
    <property type="entry name" value="Phospholipase D/nuclease"/>
    <property type="match status" value="2"/>
</dbReference>
<dbReference type="CDD" id="cd09111">
    <property type="entry name" value="PLDc_ymdC_like_1"/>
    <property type="match status" value="1"/>
</dbReference>
<keyword evidence="3" id="KW-1185">Reference proteome</keyword>
<reference evidence="2" key="2">
    <citation type="submission" date="2020-09" db="EMBL/GenBank/DDBJ databases">
        <authorList>
            <person name="Sun Q."/>
            <person name="Zhou Y."/>
        </authorList>
    </citation>
    <scope>NUCLEOTIDE SEQUENCE</scope>
    <source>
        <strain evidence="2">CGMCC 1.12181</strain>
    </source>
</reference>
<evidence type="ECO:0000313" key="2">
    <source>
        <dbReference type="EMBL" id="GGG01595.1"/>
    </source>
</evidence>
<dbReference type="RefSeq" id="WP_188365955.1">
    <property type="nucleotide sequence ID" value="NZ_BAABJF010000020.1"/>
</dbReference>
<dbReference type="PANTHER" id="PTHR21248:SF12">
    <property type="entry name" value="CARDIOLIPIN SYNTHASE C"/>
    <property type="match status" value="1"/>
</dbReference>
<feature type="domain" description="PLD phosphodiesterase" evidence="1">
    <location>
        <begin position="179"/>
        <end position="206"/>
    </location>
</feature>
<name>A0A917CZB1_9GAMM</name>
<protein>
    <recommendedName>
        <fullName evidence="1">PLD phosphodiesterase domain-containing protein</fullName>
    </recommendedName>
</protein>
<dbReference type="PANTHER" id="PTHR21248">
    <property type="entry name" value="CARDIOLIPIN SYNTHASE"/>
    <property type="match status" value="1"/>
</dbReference>
<dbReference type="PROSITE" id="PS50035">
    <property type="entry name" value="PLD"/>
    <property type="match status" value="2"/>
</dbReference>
<dbReference type="GO" id="GO:0032049">
    <property type="term" value="P:cardiolipin biosynthetic process"/>
    <property type="evidence" value="ECO:0007669"/>
    <property type="project" value="UniProtKB-ARBA"/>
</dbReference>
<dbReference type="SMART" id="SM00155">
    <property type="entry name" value="PLDc"/>
    <property type="match status" value="2"/>
</dbReference>
<sequence length="576" mass="66420">MKQGLLIIIGFLLLGCQIDRQTLRRAETVTELKKDVTLTCPVNEITACARNTAFSKLYATSQMTDKNQMLILDHGEQSLLARINLIRAAQNSIDIQTFIWNNDEAGNWVLAELIKAARRGVKVSIIGDQLYTMDNSWLMAELATIHQNFEFRLYNPVFSDAHTSAFEFASAIACCLVTLNRRMHNKAFVVDDRYAIVGGRNYSSRYFDWDATFNYKDREVMAIGSVVDEIVTSFDQFWTSPHVLPLTHLNDVANRIINNQEAQTDWDKPLPEFVQKLSRQADDNVFIEHTFFSDFVAVDAVEYFSDSHDKPFNKDARAANKQLTEKFHDLFARTKHELLIQTPYLVFSRKARQMFRNLRKQHPDLKLRVSTNSLSSTDAFYVYAISLKHKRFYLKKLGMQIYEFKQRPGMLEKFFATHQTNEHTRFGMHSKSFVIDDKVSMIGSHNFDPRSDVLNTESGFIIYDREFAAKLTASIEQDMLAENSWLVAAKEQIPFFSHVSGFFATISRKLPIFDIWPFRYSTSYELLPGKEPVPRDHPDFFEHYKSVGNFPDVDLPLKQIQTLIISAFGGFAEPIM</sequence>
<dbReference type="EMBL" id="BMEO01000014">
    <property type="protein sequence ID" value="GGG01595.1"/>
    <property type="molecule type" value="Genomic_DNA"/>
</dbReference>